<dbReference type="AlphaFoldDB" id="T0Z2F3"/>
<comment type="caution">
    <text evidence="2">The sequence shown here is derived from an EMBL/GenBank/DDBJ whole genome shotgun (WGS) entry which is preliminary data.</text>
</comment>
<organism evidence="2">
    <name type="scientific">mine drainage metagenome</name>
    <dbReference type="NCBI Taxonomy" id="410659"/>
    <lineage>
        <taxon>unclassified sequences</taxon>
        <taxon>metagenomes</taxon>
        <taxon>ecological metagenomes</taxon>
    </lineage>
</organism>
<proteinExistence type="predicted"/>
<protein>
    <submittedName>
        <fullName evidence="2">Transcriptional regulator, AbrB family protein</fullName>
    </submittedName>
</protein>
<dbReference type="SMART" id="SM00966">
    <property type="entry name" value="SpoVT_AbrB"/>
    <property type="match status" value="1"/>
</dbReference>
<feature type="domain" description="SpoVT-AbrB" evidence="1">
    <location>
        <begin position="3"/>
        <end position="49"/>
    </location>
</feature>
<evidence type="ECO:0000313" key="2">
    <source>
        <dbReference type="EMBL" id="EQD39438.1"/>
    </source>
</evidence>
<reference evidence="2" key="1">
    <citation type="submission" date="2013-08" db="EMBL/GenBank/DDBJ databases">
        <authorList>
            <person name="Mendez C."/>
            <person name="Richter M."/>
            <person name="Ferrer M."/>
            <person name="Sanchez J."/>
        </authorList>
    </citation>
    <scope>NUCLEOTIDE SEQUENCE</scope>
</reference>
<dbReference type="InterPro" id="IPR007159">
    <property type="entry name" value="SpoVT-AbrB_dom"/>
</dbReference>
<dbReference type="GO" id="GO:0003677">
    <property type="term" value="F:DNA binding"/>
    <property type="evidence" value="ECO:0007669"/>
    <property type="project" value="InterPro"/>
</dbReference>
<name>T0Z2F3_9ZZZZ</name>
<gene>
    <name evidence="2" type="ORF">B1B_15354</name>
</gene>
<dbReference type="EMBL" id="AUZY01010217">
    <property type="protein sequence ID" value="EQD39438.1"/>
    <property type="molecule type" value="Genomic_DNA"/>
</dbReference>
<dbReference type="Pfam" id="PF04014">
    <property type="entry name" value="MazE_antitoxin"/>
    <property type="match status" value="1"/>
</dbReference>
<accession>T0Z2F3</accession>
<dbReference type="SUPFAM" id="SSF89447">
    <property type="entry name" value="AbrB/MazE/MraZ-like"/>
    <property type="match status" value="1"/>
</dbReference>
<evidence type="ECO:0000259" key="1">
    <source>
        <dbReference type="PROSITE" id="PS51740"/>
    </source>
</evidence>
<reference evidence="2" key="2">
    <citation type="journal article" date="2014" name="ISME J.">
        <title>Microbial stratification in low pH oxic and suboxic macroscopic growths along an acid mine drainage.</title>
        <authorList>
            <person name="Mendez-Garcia C."/>
            <person name="Mesa V."/>
            <person name="Sprenger R.R."/>
            <person name="Richter M."/>
            <person name="Diez M.S."/>
            <person name="Solano J."/>
            <person name="Bargiela R."/>
            <person name="Golyshina O.V."/>
            <person name="Manteca A."/>
            <person name="Ramos J.L."/>
            <person name="Gallego J.R."/>
            <person name="Llorente I."/>
            <person name="Martins Dos Santos V.A."/>
            <person name="Jensen O.N."/>
            <person name="Pelaez A.I."/>
            <person name="Sanchez J."/>
            <person name="Ferrer M."/>
        </authorList>
    </citation>
    <scope>NUCLEOTIDE SEQUENCE</scope>
</reference>
<dbReference type="NCBIfam" id="TIGR01439">
    <property type="entry name" value="lp_hng_hel_AbrB"/>
    <property type="match status" value="1"/>
</dbReference>
<dbReference type="Gene3D" id="2.10.260.10">
    <property type="match status" value="1"/>
</dbReference>
<dbReference type="PROSITE" id="PS51740">
    <property type="entry name" value="SPOVT_ABRB"/>
    <property type="match status" value="1"/>
</dbReference>
<sequence length="84" mass="9573">MATEMGTMSTKGQVTIPKDVRDALGVRPGDRVRFDLEGGERVVLRKAEPSRLTEILDRLGPSTETGVEFQRRVRREWSHRASRH</sequence>
<dbReference type="InterPro" id="IPR037914">
    <property type="entry name" value="SpoVT-AbrB_sf"/>
</dbReference>